<accession>E8V320</accession>
<keyword evidence="3" id="KW-0732">Signal</keyword>
<dbReference type="Pfam" id="PF18676">
    <property type="entry name" value="MBG_2"/>
    <property type="match status" value="1"/>
</dbReference>
<dbReference type="Proteomes" id="UP000006844">
    <property type="component" value="Chromosome"/>
</dbReference>
<dbReference type="GO" id="GO:0008270">
    <property type="term" value="F:zinc ion binding"/>
    <property type="evidence" value="ECO:0007669"/>
    <property type="project" value="UniProtKB-KW"/>
</dbReference>
<dbReference type="eggNOG" id="COG1404">
    <property type="taxonomic scope" value="Bacteria"/>
</dbReference>
<dbReference type="InterPro" id="IPR001258">
    <property type="entry name" value="NHL_repeat"/>
</dbReference>
<dbReference type="InterPro" id="IPR041286">
    <property type="entry name" value="MBG_2"/>
</dbReference>
<proteinExistence type="predicted"/>
<evidence type="ECO:0000313" key="6">
    <source>
        <dbReference type="EMBL" id="ADV81295.1"/>
    </source>
</evidence>
<dbReference type="SUPFAM" id="SSF63825">
    <property type="entry name" value="YWTD domain"/>
    <property type="match status" value="1"/>
</dbReference>
<dbReference type="PANTHER" id="PTHR24104:SF25">
    <property type="entry name" value="PROTEIN LIN-41"/>
    <property type="match status" value="1"/>
</dbReference>
<protein>
    <submittedName>
        <fullName evidence="6">NHL repeat containing protein</fullName>
    </submittedName>
</protein>
<feature type="domain" description="MBG" evidence="5">
    <location>
        <begin position="985"/>
        <end position="1067"/>
    </location>
</feature>
<dbReference type="PANTHER" id="PTHR24104">
    <property type="entry name" value="E3 UBIQUITIN-PROTEIN LIGASE NHLRC1-RELATED"/>
    <property type="match status" value="1"/>
</dbReference>
<dbReference type="Gene3D" id="2.40.10.500">
    <property type="match status" value="1"/>
</dbReference>
<sequence>MKAMILKRFARWLPVALALLLTTTGRGAFAQAVTLVPIQTKFAGTGAGTYNGDFGSADFVSLNGPAAVALDSSGNTFISDRGNNCVRRIDAATGSVTTLLGLVSSGTGDSCNTATNATPSAAQGLYQPGGIVIDSNDSLYIADTGHNCVRMLPSHTTGTTNLVTVAGTCTSVNTPGATTPGSSTPQPNMLAIDSANQLYVSILDAPDSVYQVLRHTSGDLAATVCRVAGAASTLAPANCTGVSNSVALNAPVGIAFDPAGGLYIADTGNNCVREEQGGTISTVLGTCANDSTSSGTAAIVDPRGLVFNSKGELFVSEGSANQLLRFNASTKSILRLAGDPTGASGAYIAAQNGTGSQSIPLHTPLGLAFDAGGDLYLADSDNSVVRKFSFSTRFGQAPIGSAASAQLVTFTINNPTVNLSVSAGADYVVDGSTCTGALTGAASGSLSNFCTVTVSFHPTFPGLRSSALRVADSVSGNTVLVALQGTGTGSQPVFAPGVAATSASAISNPVAVTVDSAGNAYVLNAAPGGASLSVTGSGGVTQTAIPTSAGLVNPVAITSDGAGNFYIADGTTGKIVQFGADGSVTPEYVTGLVAPTAIALDVDGNLVIAEAGSKHDLVKAFVGGQRLVLAGAGANTSPDNVLATTAMLQTPSGVRVGPSGNVFFADAAAHRVYAIDTAGQIHFLAGNGTTTTSAVGAALGTGLVQPTGVDLDAAGDVLITDPPANLVYVVYSSTQQMLNLSVILGTGVAGNTGDGALATSATVNGPVAVATASSGALYVVDAGNKSLRSVTFPATTLDFGDVAIGGTVSLVQQLWNRGNQAFIRTTDPVISDSHFANDATLNTCGQSVGLGATCNFGFSFSPTAIGPVSATGQLVNVAYNSPQVVNLTGVGTGAIITITAPVETEVYGAPYVGTVHVVSNGGVAATGTVTFSVNGVVLCATTGAVTGDLSCTKAAGSGLNVGTYPVQIAYSGDTTYPARTLTTTLTVTPATISVVVGSQSRDINSANPTLTGVVTGVVAGQSVTPIYTTTATTTSPAGTYPITATVTFGAGTLATNYVVQITPGVLTIYIPVTMTLASSGNPSTVGQSVTFTSTVVPVAGTAAGTVVFFDGTVSVATVPVSSTGVATYTTSILTLGTHAIVALFRPSTLDFRTASGSLIQVVDAVPVPVGAFSVSATPDTYLVRGKGSVVYTARVTPGGGFAGPVALTCSGLPADATCVFATPTVNVSTAVVDTAFTVSVTEADAASLRMPASPAIPTMAPIYAAAVFPMGLSGLGVFAFGARRRRRGQKNMLLFVLIGLVMVGLAGCGCPTSSFKTYSVTVTGTSVNGGPAASSATVSITVATPTN</sequence>
<feature type="signal peptide" evidence="3">
    <location>
        <begin position="1"/>
        <end position="30"/>
    </location>
</feature>
<dbReference type="InterPro" id="IPR032109">
    <property type="entry name" value="Big_3_5"/>
</dbReference>
<evidence type="ECO:0000313" key="7">
    <source>
        <dbReference type="Proteomes" id="UP000006844"/>
    </source>
</evidence>
<evidence type="ECO:0000256" key="1">
    <source>
        <dbReference type="ARBA" id="ARBA00022737"/>
    </source>
</evidence>
<evidence type="ECO:0000259" key="5">
    <source>
        <dbReference type="Pfam" id="PF18676"/>
    </source>
</evidence>
<dbReference type="HOGENOM" id="CLU_267617_0_0_0"/>
<evidence type="ECO:0000256" key="3">
    <source>
        <dbReference type="SAM" id="SignalP"/>
    </source>
</evidence>
<keyword evidence="7" id="KW-1185">Reference proteome</keyword>
<keyword evidence="1" id="KW-0677">Repeat</keyword>
<dbReference type="InterPro" id="IPR015943">
    <property type="entry name" value="WD40/YVTN_repeat-like_dom_sf"/>
</dbReference>
<feature type="transmembrane region" description="Helical" evidence="2">
    <location>
        <begin position="1292"/>
        <end position="1315"/>
    </location>
</feature>
<dbReference type="OrthoDB" id="98538at2"/>
<reference evidence="6 7" key="1">
    <citation type="journal article" date="2012" name="Stand. Genomic Sci.">
        <title>Complete genome sequence of Terriglobus saanensis type strain SP1PR4(T), an Acidobacteria from tundra soil.</title>
        <authorList>
            <person name="Rawat S.R."/>
            <person name="Mannisto M.K."/>
            <person name="Starovoytov V."/>
            <person name="Goodwin L."/>
            <person name="Nolan M."/>
            <person name="Hauser L."/>
            <person name="Land M."/>
            <person name="Davenport K.W."/>
            <person name="Woyke T."/>
            <person name="Haggblom M.M."/>
        </authorList>
    </citation>
    <scope>NUCLEOTIDE SEQUENCE</scope>
    <source>
        <strain evidence="7">ATCC BAA-1853 / DSM 23119 / SP1PR4</strain>
    </source>
</reference>
<dbReference type="GO" id="GO:0043161">
    <property type="term" value="P:proteasome-mediated ubiquitin-dependent protein catabolic process"/>
    <property type="evidence" value="ECO:0007669"/>
    <property type="project" value="TreeGrafter"/>
</dbReference>
<dbReference type="Pfam" id="PF16640">
    <property type="entry name" value="Big_3_5"/>
    <property type="match status" value="1"/>
</dbReference>
<keyword evidence="2" id="KW-1133">Transmembrane helix</keyword>
<evidence type="ECO:0000259" key="4">
    <source>
        <dbReference type="Pfam" id="PF16640"/>
    </source>
</evidence>
<gene>
    <name evidence="6" type="ordered locus">AciPR4_0460</name>
</gene>
<dbReference type="GO" id="GO:0000209">
    <property type="term" value="P:protein polyubiquitination"/>
    <property type="evidence" value="ECO:0007669"/>
    <property type="project" value="TreeGrafter"/>
</dbReference>
<dbReference type="InterPro" id="IPR013783">
    <property type="entry name" value="Ig-like_fold"/>
</dbReference>
<organism evidence="6 7">
    <name type="scientific">Terriglobus saanensis (strain ATCC BAA-1853 / DSM 23119 / SP1PR4)</name>
    <dbReference type="NCBI Taxonomy" id="401053"/>
    <lineage>
        <taxon>Bacteria</taxon>
        <taxon>Pseudomonadati</taxon>
        <taxon>Acidobacteriota</taxon>
        <taxon>Terriglobia</taxon>
        <taxon>Terriglobales</taxon>
        <taxon>Acidobacteriaceae</taxon>
        <taxon>Terriglobus</taxon>
    </lineage>
</organism>
<keyword evidence="2" id="KW-0812">Transmembrane</keyword>
<dbReference type="Pfam" id="PF01436">
    <property type="entry name" value="NHL"/>
    <property type="match status" value="2"/>
</dbReference>
<name>E8V320_TERSS</name>
<dbReference type="STRING" id="401053.AciPR4_0460"/>
<dbReference type="RefSeq" id="WP_013567028.1">
    <property type="nucleotide sequence ID" value="NC_014963.1"/>
</dbReference>
<dbReference type="Gene3D" id="2.120.10.30">
    <property type="entry name" value="TolB, C-terminal domain"/>
    <property type="match status" value="4"/>
</dbReference>
<dbReference type="KEGG" id="tsa:AciPR4_0460"/>
<dbReference type="EMBL" id="CP002467">
    <property type="protein sequence ID" value="ADV81295.1"/>
    <property type="molecule type" value="Genomic_DNA"/>
</dbReference>
<feature type="domain" description="Bacterial Ig-like" evidence="4">
    <location>
        <begin position="1077"/>
        <end position="1145"/>
    </location>
</feature>
<keyword evidence="2" id="KW-0472">Membrane</keyword>
<feature type="chain" id="PRO_5003232358" evidence="3">
    <location>
        <begin position="31"/>
        <end position="1347"/>
    </location>
</feature>
<feature type="transmembrane region" description="Helical" evidence="2">
    <location>
        <begin position="1260"/>
        <end position="1280"/>
    </location>
</feature>
<dbReference type="InterPro" id="IPR050952">
    <property type="entry name" value="TRIM-NHL_E3_ligases"/>
</dbReference>
<dbReference type="Gene3D" id="2.130.10.10">
    <property type="entry name" value="YVTN repeat-like/Quinoprotein amine dehydrogenase"/>
    <property type="match status" value="1"/>
</dbReference>
<dbReference type="SUPFAM" id="SSF63829">
    <property type="entry name" value="Calcium-dependent phosphotriesterase"/>
    <property type="match status" value="2"/>
</dbReference>
<dbReference type="GO" id="GO:0061630">
    <property type="term" value="F:ubiquitin protein ligase activity"/>
    <property type="evidence" value="ECO:0007669"/>
    <property type="project" value="TreeGrafter"/>
</dbReference>
<dbReference type="InterPro" id="IPR011042">
    <property type="entry name" value="6-blade_b-propeller_TolB-like"/>
</dbReference>
<dbReference type="eggNOG" id="COG3391">
    <property type="taxonomic scope" value="Bacteria"/>
</dbReference>
<dbReference type="Gene3D" id="2.60.40.10">
    <property type="entry name" value="Immunoglobulins"/>
    <property type="match status" value="4"/>
</dbReference>
<evidence type="ECO:0000256" key="2">
    <source>
        <dbReference type="SAM" id="Phobius"/>
    </source>
</evidence>